<gene>
    <name evidence="1" type="ORF">MA20_41000</name>
</gene>
<evidence type="ECO:0000313" key="1">
    <source>
        <dbReference type="EMBL" id="KGT73897.1"/>
    </source>
</evidence>
<sequence length="134" mass="14944">MRRTVSFTEVLSVRGRSTWMPQEGLLRPDAFSKSSPGGAIELACTNGDFKTLSQESASSQLLRSDLQPVSRCEMVAVISTSLPADWRQAATPKHTVSVNVVSNSSTDRNWLTHTPSKIMRERAHIWLIRKMQSD</sequence>
<reference evidence="1 2" key="1">
    <citation type="submission" date="2014-09" db="EMBL/GenBank/DDBJ databases">
        <title>Draft genome of Bradyrhizobium japonicum Is-34.</title>
        <authorList>
            <person name="Tsurumaru H."/>
            <person name="Yamakawa T."/>
            <person name="Hashimoto S."/>
            <person name="Okizaki K."/>
            <person name="Kanesaki Y."/>
            <person name="Yoshikawa H."/>
            <person name="Yajima S."/>
        </authorList>
    </citation>
    <scope>NUCLEOTIDE SEQUENCE [LARGE SCALE GENOMIC DNA]</scope>
    <source>
        <strain evidence="1 2">Is-34</strain>
    </source>
</reference>
<proteinExistence type="predicted"/>
<accession>A0A0A3XHJ0</accession>
<comment type="caution">
    <text evidence="1">The sequence shown here is derived from an EMBL/GenBank/DDBJ whole genome shotgun (WGS) entry which is preliminary data.</text>
</comment>
<dbReference type="AlphaFoldDB" id="A0A0A3XHJ0"/>
<name>A0A0A3XHJ0_BRAJP</name>
<dbReference type="Proteomes" id="UP000030377">
    <property type="component" value="Unassembled WGS sequence"/>
</dbReference>
<evidence type="ECO:0000313" key="2">
    <source>
        <dbReference type="Proteomes" id="UP000030377"/>
    </source>
</evidence>
<protein>
    <submittedName>
        <fullName evidence="1">Uncharacterized protein</fullName>
    </submittedName>
</protein>
<dbReference type="EMBL" id="JRPN01000039">
    <property type="protein sequence ID" value="KGT73897.1"/>
    <property type="molecule type" value="Genomic_DNA"/>
</dbReference>
<organism evidence="1 2">
    <name type="scientific">Bradyrhizobium japonicum</name>
    <dbReference type="NCBI Taxonomy" id="375"/>
    <lineage>
        <taxon>Bacteria</taxon>
        <taxon>Pseudomonadati</taxon>
        <taxon>Pseudomonadota</taxon>
        <taxon>Alphaproteobacteria</taxon>
        <taxon>Hyphomicrobiales</taxon>
        <taxon>Nitrobacteraceae</taxon>
        <taxon>Bradyrhizobium</taxon>
    </lineage>
</organism>